<dbReference type="AlphaFoldDB" id="A0A0C3PJ62"/>
<evidence type="ECO:0000313" key="2">
    <source>
        <dbReference type="Proteomes" id="UP000054217"/>
    </source>
</evidence>
<dbReference type="EMBL" id="KN831957">
    <property type="protein sequence ID" value="KIO08179.1"/>
    <property type="molecule type" value="Genomic_DNA"/>
</dbReference>
<sequence length="77" mass="8593">SGSRTLNVLVNTTARDDNAGRFVVHSLSLTRPYPRDILFRLNRCRQLYILANSGSLLHSKARRIDPGIAEPWCVADG</sequence>
<keyword evidence="2" id="KW-1185">Reference proteome</keyword>
<dbReference type="Proteomes" id="UP000054217">
    <property type="component" value="Unassembled WGS sequence"/>
</dbReference>
<name>A0A0C3PJ62_PISTI</name>
<evidence type="ECO:0000313" key="1">
    <source>
        <dbReference type="EMBL" id="KIO08179.1"/>
    </source>
</evidence>
<dbReference type="HOGENOM" id="CLU_2644779_0_0_1"/>
<organism evidence="1 2">
    <name type="scientific">Pisolithus tinctorius Marx 270</name>
    <dbReference type="NCBI Taxonomy" id="870435"/>
    <lineage>
        <taxon>Eukaryota</taxon>
        <taxon>Fungi</taxon>
        <taxon>Dikarya</taxon>
        <taxon>Basidiomycota</taxon>
        <taxon>Agaricomycotina</taxon>
        <taxon>Agaricomycetes</taxon>
        <taxon>Agaricomycetidae</taxon>
        <taxon>Boletales</taxon>
        <taxon>Sclerodermatineae</taxon>
        <taxon>Pisolithaceae</taxon>
        <taxon>Pisolithus</taxon>
    </lineage>
</organism>
<accession>A0A0C3PJ62</accession>
<dbReference type="InParanoid" id="A0A0C3PJ62"/>
<gene>
    <name evidence="1" type="ORF">M404DRAFT_997110</name>
</gene>
<reference evidence="2" key="2">
    <citation type="submission" date="2015-01" db="EMBL/GenBank/DDBJ databases">
        <title>Evolutionary Origins and Diversification of the Mycorrhizal Mutualists.</title>
        <authorList>
            <consortium name="DOE Joint Genome Institute"/>
            <consortium name="Mycorrhizal Genomics Consortium"/>
            <person name="Kohler A."/>
            <person name="Kuo A."/>
            <person name="Nagy L.G."/>
            <person name="Floudas D."/>
            <person name="Copeland A."/>
            <person name="Barry K.W."/>
            <person name="Cichocki N."/>
            <person name="Veneault-Fourrey C."/>
            <person name="LaButti K."/>
            <person name="Lindquist E.A."/>
            <person name="Lipzen A."/>
            <person name="Lundell T."/>
            <person name="Morin E."/>
            <person name="Murat C."/>
            <person name="Riley R."/>
            <person name="Ohm R."/>
            <person name="Sun H."/>
            <person name="Tunlid A."/>
            <person name="Henrissat B."/>
            <person name="Grigoriev I.V."/>
            <person name="Hibbett D.S."/>
            <person name="Martin F."/>
        </authorList>
    </citation>
    <scope>NUCLEOTIDE SEQUENCE [LARGE SCALE GENOMIC DNA]</scope>
    <source>
        <strain evidence="2">Marx 270</strain>
    </source>
</reference>
<protein>
    <submittedName>
        <fullName evidence="1">Uncharacterized protein</fullName>
    </submittedName>
</protein>
<reference evidence="1 2" key="1">
    <citation type="submission" date="2014-04" db="EMBL/GenBank/DDBJ databases">
        <authorList>
            <consortium name="DOE Joint Genome Institute"/>
            <person name="Kuo A."/>
            <person name="Kohler A."/>
            <person name="Costa M.D."/>
            <person name="Nagy L.G."/>
            <person name="Floudas D."/>
            <person name="Copeland A."/>
            <person name="Barry K.W."/>
            <person name="Cichocki N."/>
            <person name="Veneault-Fourrey C."/>
            <person name="LaButti K."/>
            <person name="Lindquist E.A."/>
            <person name="Lipzen A."/>
            <person name="Lundell T."/>
            <person name="Morin E."/>
            <person name="Murat C."/>
            <person name="Sun H."/>
            <person name="Tunlid A."/>
            <person name="Henrissat B."/>
            <person name="Grigoriev I.V."/>
            <person name="Hibbett D.S."/>
            <person name="Martin F."/>
            <person name="Nordberg H.P."/>
            <person name="Cantor M.N."/>
            <person name="Hua S.X."/>
        </authorList>
    </citation>
    <scope>NUCLEOTIDE SEQUENCE [LARGE SCALE GENOMIC DNA]</scope>
    <source>
        <strain evidence="1 2">Marx 270</strain>
    </source>
</reference>
<proteinExistence type="predicted"/>
<feature type="non-terminal residue" evidence="1">
    <location>
        <position position="1"/>
    </location>
</feature>